<sequence length="643" mass="71118">MLLLLFVILRKLEAGVVWKKLAVQWATNTREGNSHNTATEEAQEYNIFDGLIKDTGMGNVGIELNMHQLEVTLHHAGHPILDGISGSIKKGCVFGIMGPSGAGKTTLINILAGRSRQTSGQTALNGIEGDLTRYQHLIGFVPQDDILLEDLTVGESISHSVRIKLGRVWSDNKIKIYVNKMIDYLGLTPVKDQLVGSTEKRGISGGEQKRLSIALEIVAMPRAIILDEPTSGLDAATALSIMKLLKSISRMGITVICTIHQPRSDIFQLLDDLLILVSGRQVYLGQAARVKEHFKALEYSFPSGSNPSDIVMDIVSRWQVGLEPFRHLPPQRNMDFRIEVVSEICESRRGPESMAALEKFVAAQRASWHHQLLLYVLCGMRQQSRQVFSFILAMVTGSVAGLLIGLGVYGFKGHVFQGYFREPFTPLSSAVNYTKLLTVGQFCCLAISLAAAPAGIRTMSEEKLVFYREIRAGHSSSAYFLGKELSTWPKMFLSSLHFTTFYTILATPVVPFEALLLLNTIYFFCIYGIASLVASLVSRKDALLLAMLASLIAGIFNGAGPLLAEVKSWNMTWFWYICPSVSFFNTTPPCPTKDAPKQELKKQTWYSEAFFSEHTTPFSYLYDVQGAASFVGYITGRTQLDLG</sequence>
<dbReference type="InterPro" id="IPR003593">
    <property type="entry name" value="AAA+_ATPase"/>
</dbReference>
<evidence type="ECO:0000256" key="6">
    <source>
        <dbReference type="ARBA" id="ARBA00022989"/>
    </source>
</evidence>
<proteinExistence type="predicted"/>
<dbReference type="EMBL" id="ML732836">
    <property type="protein sequence ID" value="KAB8270060.1"/>
    <property type="molecule type" value="Genomic_DNA"/>
</dbReference>
<gene>
    <name evidence="10" type="ORF">BDV30DRAFT_241826</name>
</gene>
<keyword evidence="2" id="KW-0813">Transport</keyword>
<feature type="domain" description="ABC transporter" evidence="9">
    <location>
        <begin position="66"/>
        <end position="303"/>
    </location>
</feature>
<evidence type="ECO:0000259" key="9">
    <source>
        <dbReference type="PROSITE" id="PS50893"/>
    </source>
</evidence>
<keyword evidence="7 8" id="KW-0472">Membrane</keyword>
<dbReference type="Pfam" id="PF00005">
    <property type="entry name" value="ABC_tran"/>
    <property type="match status" value="1"/>
</dbReference>
<protein>
    <submittedName>
        <fullName evidence="10">Putative ABC transporter</fullName>
    </submittedName>
</protein>
<reference evidence="10 11" key="1">
    <citation type="submission" date="2019-04" db="EMBL/GenBank/DDBJ databases">
        <title>Fungal friends and foes A comparative genomics study of 23 Aspergillus species from section Flavi.</title>
        <authorList>
            <consortium name="DOE Joint Genome Institute"/>
            <person name="Kjaerbolling I."/>
            <person name="Vesth T.C."/>
            <person name="Frisvad J.C."/>
            <person name="Nybo J.L."/>
            <person name="Theobald S."/>
            <person name="Kildgaard S."/>
            <person name="Petersen T.I."/>
            <person name="Kuo A."/>
            <person name="Sato A."/>
            <person name="Lyhne E.K."/>
            <person name="Kogle M.E."/>
            <person name="Wiebenga A."/>
            <person name="Kun R.S."/>
            <person name="Lubbers R.J."/>
            <person name="Makela M.R."/>
            <person name="Barry K."/>
            <person name="Chovatia M."/>
            <person name="Clum A."/>
            <person name="Daum C."/>
            <person name="Haridas S."/>
            <person name="He G."/>
            <person name="LaButti K."/>
            <person name="Lipzen A."/>
            <person name="Mondo S."/>
            <person name="Pangilinan J."/>
            <person name="Riley R."/>
            <person name="Salamov A."/>
            <person name="Simmons B.A."/>
            <person name="Magnuson J.K."/>
            <person name="Henrissat B."/>
            <person name="Mortensen U.H."/>
            <person name="Larsen T.O."/>
            <person name="De vries R.P."/>
            <person name="Grigoriev I.V."/>
            <person name="Machida M."/>
            <person name="Baker S.E."/>
            <person name="Andersen M.R."/>
        </authorList>
    </citation>
    <scope>NUCLEOTIDE SEQUENCE [LARGE SCALE GENOMIC DNA]</scope>
    <source>
        <strain evidence="10 11">CBS 117635</strain>
    </source>
</reference>
<dbReference type="AlphaFoldDB" id="A0A5N6IVT6"/>
<feature type="transmembrane region" description="Helical" evidence="8">
    <location>
        <begin position="544"/>
        <end position="564"/>
    </location>
</feature>
<evidence type="ECO:0000256" key="5">
    <source>
        <dbReference type="ARBA" id="ARBA00022840"/>
    </source>
</evidence>
<keyword evidence="4" id="KW-0547">Nucleotide-binding</keyword>
<evidence type="ECO:0000256" key="2">
    <source>
        <dbReference type="ARBA" id="ARBA00022448"/>
    </source>
</evidence>
<dbReference type="InterPro" id="IPR017871">
    <property type="entry name" value="ABC_transporter-like_CS"/>
</dbReference>
<organism evidence="10 11">
    <name type="scientific">Aspergillus minisclerotigenes</name>
    <dbReference type="NCBI Taxonomy" id="656917"/>
    <lineage>
        <taxon>Eukaryota</taxon>
        <taxon>Fungi</taxon>
        <taxon>Dikarya</taxon>
        <taxon>Ascomycota</taxon>
        <taxon>Pezizomycotina</taxon>
        <taxon>Eurotiomycetes</taxon>
        <taxon>Eurotiomycetidae</taxon>
        <taxon>Eurotiales</taxon>
        <taxon>Aspergillaceae</taxon>
        <taxon>Aspergillus</taxon>
        <taxon>Aspergillus subgen. Circumdati</taxon>
    </lineage>
</organism>
<comment type="subcellular location">
    <subcellularLocation>
        <location evidence="1">Membrane</location>
        <topology evidence="1">Multi-pass membrane protein</topology>
    </subcellularLocation>
</comment>
<dbReference type="GO" id="GO:0016020">
    <property type="term" value="C:membrane"/>
    <property type="evidence" value="ECO:0007669"/>
    <property type="project" value="UniProtKB-SubCell"/>
</dbReference>
<accession>A0A5N6IVT6</accession>
<evidence type="ECO:0000313" key="10">
    <source>
        <dbReference type="EMBL" id="KAB8270060.1"/>
    </source>
</evidence>
<dbReference type="GO" id="GO:0016887">
    <property type="term" value="F:ATP hydrolysis activity"/>
    <property type="evidence" value="ECO:0007669"/>
    <property type="project" value="InterPro"/>
</dbReference>
<keyword evidence="11" id="KW-1185">Reference proteome</keyword>
<evidence type="ECO:0000313" key="11">
    <source>
        <dbReference type="Proteomes" id="UP000326289"/>
    </source>
</evidence>
<dbReference type="InterPro" id="IPR050352">
    <property type="entry name" value="ABCG_transporters"/>
</dbReference>
<evidence type="ECO:0000256" key="7">
    <source>
        <dbReference type="ARBA" id="ARBA00023136"/>
    </source>
</evidence>
<dbReference type="GO" id="GO:0140359">
    <property type="term" value="F:ABC-type transporter activity"/>
    <property type="evidence" value="ECO:0007669"/>
    <property type="project" value="InterPro"/>
</dbReference>
<dbReference type="CDD" id="cd03213">
    <property type="entry name" value="ABCG_EPDR"/>
    <property type="match status" value="1"/>
</dbReference>
<dbReference type="SUPFAM" id="SSF52540">
    <property type="entry name" value="P-loop containing nucleoside triphosphate hydrolases"/>
    <property type="match status" value="1"/>
</dbReference>
<name>A0A5N6IVT6_9EURO</name>
<dbReference type="SMART" id="SM00382">
    <property type="entry name" value="AAA"/>
    <property type="match status" value="1"/>
</dbReference>
<dbReference type="PANTHER" id="PTHR48041:SF91">
    <property type="entry name" value="ABC TRANSPORTER G FAMILY MEMBER 28"/>
    <property type="match status" value="1"/>
</dbReference>
<dbReference type="Pfam" id="PF19055">
    <property type="entry name" value="ABC2_membrane_7"/>
    <property type="match status" value="2"/>
</dbReference>
<evidence type="ECO:0000256" key="1">
    <source>
        <dbReference type="ARBA" id="ARBA00004141"/>
    </source>
</evidence>
<dbReference type="Gene3D" id="3.40.50.300">
    <property type="entry name" value="P-loop containing nucleotide triphosphate hydrolases"/>
    <property type="match status" value="1"/>
</dbReference>
<dbReference type="InterPro" id="IPR027417">
    <property type="entry name" value="P-loop_NTPase"/>
</dbReference>
<dbReference type="PANTHER" id="PTHR48041">
    <property type="entry name" value="ABC TRANSPORTER G FAMILY MEMBER 28"/>
    <property type="match status" value="1"/>
</dbReference>
<evidence type="ECO:0000256" key="4">
    <source>
        <dbReference type="ARBA" id="ARBA00022741"/>
    </source>
</evidence>
<dbReference type="InterPro" id="IPR003439">
    <property type="entry name" value="ABC_transporter-like_ATP-bd"/>
</dbReference>
<dbReference type="InterPro" id="IPR043926">
    <property type="entry name" value="ABCG_dom"/>
</dbReference>
<feature type="transmembrane region" description="Helical" evidence="8">
    <location>
        <begin position="516"/>
        <end position="537"/>
    </location>
</feature>
<dbReference type="GO" id="GO:0005524">
    <property type="term" value="F:ATP binding"/>
    <property type="evidence" value="ECO:0007669"/>
    <property type="project" value="UniProtKB-KW"/>
</dbReference>
<dbReference type="PROSITE" id="PS50893">
    <property type="entry name" value="ABC_TRANSPORTER_2"/>
    <property type="match status" value="1"/>
</dbReference>
<keyword evidence="3 8" id="KW-0812">Transmembrane</keyword>
<keyword evidence="6 8" id="KW-1133">Transmembrane helix</keyword>
<evidence type="ECO:0000256" key="8">
    <source>
        <dbReference type="SAM" id="Phobius"/>
    </source>
</evidence>
<evidence type="ECO:0000256" key="3">
    <source>
        <dbReference type="ARBA" id="ARBA00022692"/>
    </source>
</evidence>
<feature type="transmembrane region" description="Helical" evidence="8">
    <location>
        <begin position="387"/>
        <end position="411"/>
    </location>
</feature>
<dbReference type="PROSITE" id="PS00211">
    <property type="entry name" value="ABC_TRANSPORTER_1"/>
    <property type="match status" value="1"/>
</dbReference>
<dbReference type="Proteomes" id="UP000326289">
    <property type="component" value="Unassembled WGS sequence"/>
</dbReference>
<feature type="transmembrane region" description="Helical" evidence="8">
    <location>
        <begin position="491"/>
        <end position="510"/>
    </location>
</feature>
<keyword evidence="5" id="KW-0067">ATP-binding</keyword>